<comment type="caution">
    <text evidence="2">The sequence shown here is derived from an EMBL/GenBank/DDBJ whole genome shotgun (WGS) entry which is preliminary data.</text>
</comment>
<feature type="compositionally biased region" description="Low complexity" evidence="1">
    <location>
        <begin position="126"/>
        <end position="139"/>
    </location>
</feature>
<evidence type="ECO:0000256" key="1">
    <source>
        <dbReference type="SAM" id="MobiDB-lite"/>
    </source>
</evidence>
<protein>
    <submittedName>
        <fullName evidence="2">Uncharacterized protein</fullName>
    </submittedName>
</protein>
<feature type="region of interest" description="Disordered" evidence="1">
    <location>
        <begin position="97"/>
        <end position="155"/>
    </location>
</feature>
<feature type="region of interest" description="Disordered" evidence="1">
    <location>
        <begin position="1"/>
        <end position="50"/>
    </location>
</feature>
<evidence type="ECO:0000313" key="2">
    <source>
        <dbReference type="EMBL" id="OGZ11724.1"/>
    </source>
</evidence>
<proteinExistence type="predicted"/>
<name>A0A1G2DDL1_9BACT</name>
<sequence length="325" mass="35249">MNQQAQAQVPDTSDEDVLDQGKGSTLPPSDASVFDKDAGAGKPAVTIDPERMTAIEAGEVEPTPEEEAILLTMGYTLESVEEEVVYTDKETGLPLTPAQIAELETGKSKRRRRRRGKGRHSGAATAEASNGATPAPAAASEEKAHEKDRRVPSSGGIRKIEIVPVALPPSPPSGSIGLRRFLRLVHPGQLTDLAKEVVEKGAVPDVVVWSKSSTGFDHARVEVVLVNGKDRQGNPMQHPNLKVTEAMGRRYENLSGHIGRELRYGEVMNFVGRDGKPRYPIDRVSEGRRDATVALNAVLVEALQRLLEAEARKQAPRTPRKAEEK</sequence>
<organism evidence="2 3">
    <name type="scientific">Candidatus Lloydbacteria bacterium RIFCSPHIGHO2_02_FULL_54_17</name>
    <dbReference type="NCBI Taxonomy" id="1798664"/>
    <lineage>
        <taxon>Bacteria</taxon>
        <taxon>Candidatus Lloydiibacteriota</taxon>
    </lineage>
</organism>
<evidence type="ECO:0000313" key="3">
    <source>
        <dbReference type="Proteomes" id="UP000178636"/>
    </source>
</evidence>
<gene>
    <name evidence="2" type="ORF">A3C93_02195</name>
</gene>
<reference evidence="2 3" key="1">
    <citation type="journal article" date="2016" name="Nat. Commun.">
        <title>Thousands of microbial genomes shed light on interconnected biogeochemical processes in an aquifer system.</title>
        <authorList>
            <person name="Anantharaman K."/>
            <person name="Brown C.T."/>
            <person name="Hug L.A."/>
            <person name="Sharon I."/>
            <person name="Castelle C.J."/>
            <person name="Probst A.J."/>
            <person name="Thomas B.C."/>
            <person name="Singh A."/>
            <person name="Wilkins M.J."/>
            <person name="Karaoz U."/>
            <person name="Brodie E.L."/>
            <person name="Williams K.H."/>
            <person name="Hubbard S.S."/>
            <person name="Banfield J.F."/>
        </authorList>
    </citation>
    <scope>NUCLEOTIDE SEQUENCE [LARGE SCALE GENOMIC DNA]</scope>
</reference>
<dbReference type="EMBL" id="MHLO01000029">
    <property type="protein sequence ID" value="OGZ11724.1"/>
    <property type="molecule type" value="Genomic_DNA"/>
</dbReference>
<feature type="compositionally biased region" description="Basic and acidic residues" evidence="1">
    <location>
        <begin position="140"/>
        <end position="151"/>
    </location>
</feature>
<dbReference type="AlphaFoldDB" id="A0A1G2DDL1"/>
<feature type="compositionally biased region" description="Polar residues" evidence="1">
    <location>
        <begin position="1"/>
        <end position="11"/>
    </location>
</feature>
<dbReference type="Proteomes" id="UP000178636">
    <property type="component" value="Unassembled WGS sequence"/>
</dbReference>
<feature type="compositionally biased region" description="Basic residues" evidence="1">
    <location>
        <begin position="108"/>
        <end position="120"/>
    </location>
</feature>
<accession>A0A1G2DDL1</accession>